<feature type="transmembrane region" description="Helical" evidence="1">
    <location>
        <begin position="43"/>
        <end position="60"/>
    </location>
</feature>
<dbReference type="RefSeq" id="WP_087551902.1">
    <property type="nucleotide sequence ID" value="NZ_CP033133.1"/>
</dbReference>
<protein>
    <submittedName>
        <fullName evidence="2">Uncharacterized protein</fullName>
    </submittedName>
</protein>
<keyword evidence="1" id="KW-0472">Membrane</keyword>
<name>A0A3G2T2K0_9GAMM</name>
<dbReference type="AlphaFoldDB" id="A0A3G2T2K0"/>
<evidence type="ECO:0000256" key="1">
    <source>
        <dbReference type="SAM" id="Phobius"/>
    </source>
</evidence>
<proteinExistence type="predicted"/>
<feature type="transmembrane region" description="Helical" evidence="1">
    <location>
        <begin position="122"/>
        <end position="142"/>
    </location>
</feature>
<sequence length="144" mass="16721">MKMNFFVVAKLLSSTTALLFSGYLAFALSIIAILLKGWQSIEFWIFIVITLLLSFTHHYISFRVKFDAQLLEIMAQESKIESIENLTQQFDQSLMSMKLMPESKAGRDWSLRFVGCFKLLKIQIALLLLQYFVLIILIYRLLAQ</sequence>
<organism evidence="2 3">
    <name type="scientific">Acinetobacter wuhouensis</name>
    <dbReference type="NCBI Taxonomy" id="1879050"/>
    <lineage>
        <taxon>Bacteria</taxon>
        <taxon>Pseudomonadati</taxon>
        <taxon>Pseudomonadota</taxon>
        <taxon>Gammaproteobacteria</taxon>
        <taxon>Moraxellales</taxon>
        <taxon>Moraxellaceae</taxon>
        <taxon>Acinetobacter</taxon>
    </lineage>
</organism>
<gene>
    <name evidence="2" type="ORF">CDG68_11915</name>
</gene>
<accession>A0A3G2T2K0</accession>
<dbReference type="Proteomes" id="UP000279962">
    <property type="component" value="Chromosome"/>
</dbReference>
<keyword evidence="1" id="KW-0812">Transmembrane</keyword>
<keyword evidence="1" id="KW-1133">Transmembrane helix</keyword>
<evidence type="ECO:0000313" key="2">
    <source>
        <dbReference type="EMBL" id="AYO54301.1"/>
    </source>
</evidence>
<evidence type="ECO:0000313" key="3">
    <source>
        <dbReference type="Proteomes" id="UP000279962"/>
    </source>
</evidence>
<reference evidence="2 3" key="1">
    <citation type="submission" date="2018-10" db="EMBL/GenBank/DDBJ databases">
        <title>The complete genome of Acinetobacter wuhouensis strain WCHAW010062.</title>
        <authorList>
            <person name="Hu Y."/>
            <person name="Long H."/>
            <person name="Feng Y."/>
            <person name="Zong Z."/>
        </authorList>
    </citation>
    <scope>NUCLEOTIDE SEQUENCE [LARGE SCALE GENOMIC DNA]</scope>
    <source>
        <strain evidence="2 3">WCHAW010062</strain>
    </source>
</reference>
<dbReference type="EMBL" id="CP033133">
    <property type="protein sequence ID" value="AYO54301.1"/>
    <property type="molecule type" value="Genomic_DNA"/>
</dbReference>